<accession>A0A3M8AV62</accession>
<proteinExistence type="predicted"/>
<name>A0A3M8AV62_9BACL</name>
<reference evidence="1 2" key="1">
    <citation type="submission" date="2018-10" db="EMBL/GenBank/DDBJ databases">
        <title>Phylogenomics of Brevibacillus.</title>
        <authorList>
            <person name="Dunlap C."/>
        </authorList>
    </citation>
    <scope>NUCLEOTIDE SEQUENCE [LARGE SCALE GENOMIC DNA]</scope>
    <source>
        <strain evidence="1 2">DSM 100115</strain>
    </source>
</reference>
<dbReference type="EMBL" id="RHHS01000037">
    <property type="protein sequence ID" value="RNB55030.1"/>
    <property type="molecule type" value="Genomic_DNA"/>
</dbReference>
<comment type="caution">
    <text evidence="1">The sequence shown here is derived from an EMBL/GenBank/DDBJ whole genome shotgun (WGS) entry which is preliminary data.</text>
</comment>
<dbReference type="AlphaFoldDB" id="A0A3M8AV62"/>
<gene>
    <name evidence="1" type="ORF">EDM57_15450</name>
</gene>
<evidence type="ECO:0000313" key="2">
    <source>
        <dbReference type="Proteomes" id="UP000268829"/>
    </source>
</evidence>
<sequence length="97" mass="10514">MLTVHKMTLPDGTGLGVASLAKADGQFAWYRTNNPVHIQNNNQEPAPVAKTVVTTRSNKIFTAYLGATSNPNQTIATDKGVATPMIDQESGLFYYLE</sequence>
<protein>
    <submittedName>
        <fullName evidence="1">Uncharacterized protein</fullName>
    </submittedName>
</protein>
<dbReference type="Proteomes" id="UP000268829">
    <property type="component" value="Unassembled WGS sequence"/>
</dbReference>
<organism evidence="1 2">
    <name type="scientific">Brevibacillus gelatini</name>
    <dbReference type="NCBI Taxonomy" id="1655277"/>
    <lineage>
        <taxon>Bacteria</taxon>
        <taxon>Bacillati</taxon>
        <taxon>Bacillota</taxon>
        <taxon>Bacilli</taxon>
        <taxon>Bacillales</taxon>
        <taxon>Paenibacillaceae</taxon>
        <taxon>Brevibacillus</taxon>
    </lineage>
</organism>
<evidence type="ECO:0000313" key="1">
    <source>
        <dbReference type="EMBL" id="RNB55030.1"/>
    </source>
</evidence>
<keyword evidence="2" id="KW-1185">Reference proteome</keyword>